<sequence length="197" mass="21218">MSGTPVDSFIRRRPPHRPEAPTAGAPSAVRLSIGTPTATVREPEPPARSIPRVTGAGRLDARQPMLALSRFQSAIGSLQVVVGGDVCGMDVLWELGDHRQGSVDNAPLDAGRRRLVSHDRMPGFVLGLRHARGLRRVLFYLPSTSSVTVNLYDGTTIACDPKISVLALYQHDGLVHLRYDGEPYPTLGSVKAAYGFA</sequence>
<feature type="region of interest" description="Disordered" evidence="1">
    <location>
        <begin position="1"/>
        <end position="31"/>
    </location>
</feature>
<protein>
    <submittedName>
        <fullName evidence="2">Uncharacterized protein</fullName>
    </submittedName>
</protein>
<evidence type="ECO:0000313" key="3">
    <source>
        <dbReference type="Proteomes" id="UP000000322"/>
    </source>
</evidence>
<dbReference type="EMBL" id="CP001819">
    <property type="protein sequence ID" value="ACZ23639.1"/>
    <property type="molecule type" value="Genomic_DNA"/>
</dbReference>
<dbReference type="AlphaFoldDB" id="D1BGC2"/>
<organism evidence="2 3">
    <name type="scientific">Sanguibacter keddieii (strain ATCC 51767 / DSM 10542 / NCFB 3025 / ST-74)</name>
    <dbReference type="NCBI Taxonomy" id="446469"/>
    <lineage>
        <taxon>Bacteria</taxon>
        <taxon>Bacillati</taxon>
        <taxon>Actinomycetota</taxon>
        <taxon>Actinomycetes</taxon>
        <taxon>Micrococcales</taxon>
        <taxon>Sanguibacteraceae</taxon>
        <taxon>Sanguibacter</taxon>
    </lineage>
</organism>
<dbReference type="KEGG" id="ske:Sked_37560"/>
<dbReference type="Proteomes" id="UP000000322">
    <property type="component" value="Chromosome"/>
</dbReference>
<evidence type="ECO:0000256" key="1">
    <source>
        <dbReference type="SAM" id="MobiDB-lite"/>
    </source>
</evidence>
<reference evidence="2 3" key="1">
    <citation type="journal article" date="2009" name="Stand. Genomic Sci.">
        <title>Complete genome sequence of Sanguibacter keddieii type strain (ST-74).</title>
        <authorList>
            <person name="Ivanova N."/>
            <person name="Sikorski J."/>
            <person name="Sims D."/>
            <person name="Brettin T."/>
            <person name="Detter J.C."/>
            <person name="Han C."/>
            <person name="Lapidus A."/>
            <person name="Copeland A."/>
            <person name="Glavina Del Rio T."/>
            <person name="Nolan M."/>
            <person name="Chen F."/>
            <person name="Lucas S."/>
            <person name="Tice H."/>
            <person name="Cheng J.F."/>
            <person name="Bruce D."/>
            <person name="Goodwin L."/>
            <person name="Pitluck S."/>
            <person name="Pati A."/>
            <person name="Mavromatis K."/>
            <person name="Chen A."/>
            <person name="Palaniappan K."/>
            <person name="D'haeseleer P."/>
            <person name="Chain P."/>
            <person name="Bristow J."/>
            <person name="Eisen J.A."/>
            <person name="Markowitz V."/>
            <person name="Hugenholtz P."/>
            <person name="Goker M."/>
            <person name="Pukall R."/>
            <person name="Klenk H.P."/>
            <person name="Kyrpides N.C."/>
        </authorList>
    </citation>
    <scope>NUCLEOTIDE SEQUENCE [LARGE SCALE GENOMIC DNA]</scope>
    <source>
        <strain evidence="3">ATCC 51767 / DSM 10542 / NCFB 3025 / ST-74</strain>
    </source>
</reference>
<gene>
    <name evidence="2" type="ordered locus">Sked_37560</name>
</gene>
<name>D1BGC2_SANKS</name>
<accession>D1BGC2</accession>
<evidence type="ECO:0000313" key="2">
    <source>
        <dbReference type="EMBL" id="ACZ23639.1"/>
    </source>
</evidence>
<dbReference type="RefSeq" id="WP_012868707.1">
    <property type="nucleotide sequence ID" value="NC_013521.1"/>
</dbReference>
<dbReference type="HOGENOM" id="CLU_1383321_0_0_11"/>
<dbReference type="STRING" id="446469.Sked_37560"/>
<proteinExistence type="predicted"/>
<dbReference type="OrthoDB" id="4946395at2"/>
<keyword evidence="3" id="KW-1185">Reference proteome</keyword>